<dbReference type="PANTHER" id="PTHR43130">
    <property type="entry name" value="ARAC-FAMILY TRANSCRIPTIONAL REGULATOR"/>
    <property type="match status" value="1"/>
</dbReference>
<dbReference type="InterPro" id="IPR002818">
    <property type="entry name" value="DJ-1/PfpI"/>
</dbReference>
<dbReference type="Pfam" id="PF01965">
    <property type="entry name" value="DJ-1_PfpI"/>
    <property type="match status" value="1"/>
</dbReference>
<dbReference type="EMBL" id="CP157484">
    <property type="protein sequence ID" value="XBO40942.1"/>
    <property type="molecule type" value="Genomic_DNA"/>
</dbReference>
<dbReference type="AlphaFoldDB" id="A0AAU7JKL4"/>
<reference evidence="5" key="1">
    <citation type="submission" date="2024-05" db="EMBL/GenBank/DDBJ databases">
        <authorList>
            <person name="Kim S."/>
            <person name="Heo J."/>
            <person name="Choi H."/>
            <person name="Choi Y."/>
            <person name="Kwon S.-W."/>
            <person name="Kim Y."/>
        </authorList>
    </citation>
    <scope>NUCLEOTIDE SEQUENCE</scope>
    <source>
        <strain evidence="5">KACC 23698</strain>
    </source>
</reference>
<evidence type="ECO:0000256" key="2">
    <source>
        <dbReference type="ARBA" id="ARBA00023163"/>
    </source>
</evidence>
<dbReference type="GO" id="GO:0043565">
    <property type="term" value="F:sequence-specific DNA binding"/>
    <property type="evidence" value="ECO:0007669"/>
    <property type="project" value="InterPro"/>
</dbReference>
<dbReference type="InterPro" id="IPR018060">
    <property type="entry name" value="HTH_AraC"/>
</dbReference>
<evidence type="ECO:0000313" key="5">
    <source>
        <dbReference type="EMBL" id="XBO40942.1"/>
    </source>
</evidence>
<accession>A0AAU7JKL4</accession>
<keyword evidence="1" id="KW-0805">Transcription regulation</keyword>
<evidence type="ECO:0000256" key="3">
    <source>
        <dbReference type="SAM" id="MobiDB-lite"/>
    </source>
</evidence>
<dbReference type="PANTHER" id="PTHR43130:SF3">
    <property type="entry name" value="HTH-TYPE TRANSCRIPTIONAL REGULATOR RV1931C"/>
    <property type="match status" value="1"/>
</dbReference>
<keyword evidence="2" id="KW-0804">Transcription</keyword>
<dbReference type="GO" id="GO:0003700">
    <property type="term" value="F:DNA-binding transcription factor activity"/>
    <property type="evidence" value="ECO:0007669"/>
    <property type="project" value="InterPro"/>
</dbReference>
<dbReference type="PROSITE" id="PS01124">
    <property type="entry name" value="HTH_ARAC_FAMILY_2"/>
    <property type="match status" value="1"/>
</dbReference>
<dbReference type="SMART" id="SM00342">
    <property type="entry name" value="HTH_ARAC"/>
    <property type="match status" value="1"/>
</dbReference>
<organism evidence="5">
    <name type="scientific">Alsobacter sp. KACC 23698</name>
    <dbReference type="NCBI Taxonomy" id="3149229"/>
    <lineage>
        <taxon>Bacteria</taxon>
        <taxon>Pseudomonadati</taxon>
        <taxon>Pseudomonadota</taxon>
        <taxon>Alphaproteobacteria</taxon>
        <taxon>Hyphomicrobiales</taxon>
        <taxon>Alsobacteraceae</taxon>
        <taxon>Alsobacter</taxon>
    </lineage>
</organism>
<dbReference type="RefSeq" id="WP_406857798.1">
    <property type="nucleotide sequence ID" value="NZ_CP157484.1"/>
</dbReference>
<gene>
    <name evidence="5" type="ORF">ABEG18_09345</name>
</gene>
<sequence length="346" mass="38521">MLKGSPGARSLDRDEALGPSRHTVVFLLVEGVSMMSLASGVEPLRSLNRLIGRDAWRWRLASLDGAPVEASNGIPLATVPVDEALAGADFLFVCGGLRIQSVDERRYLNVLRQAVRAKIAVGSLSTGTYLLARAGLLDGYRCTIHWENRPAFQEEFPELTCTDKLFEIDRDRLTCSGGVAAMDMMLHLIAERHGADLARRVANQFHHERIRDERDNQSGGRLERLANLPRPVRSAVHLMQGAIEDTLSIAAIAERVGMSPRQLERLFLRYLDVTPARYYLALRVDRARELLLYSDCPILEVAIATGFTSTSHFAYWFKRLHGVRPSGVRVRGGREDPARPTLEAGR</sequence>
<dbReference type="InterPro" id="IPR029062">
    <property type="entry name" value="Class_I_gatase-like"/>
</dbReference>
<feature type="region of interest" description="Disordered" evidence="3">
    <location>
        <begin position="327"/>
        <end position="346"/>
    </location>
</feature>
<protein>
    <submittedName>
        <fullName evidence="5">GlxA family transcriptional regulator</fullName>
    </submittedName>
</protein>
<proteinExistence type="predicted"/>
<feature type="domain" description="HTH araC/xylS-type" evidence="4">
    <location>
        <begin position="233"/>
        <end position="331"/>
    </location>
</feature>
<dbReference type="Pfam" id="PF12833">
    <property type="entry name" value="HTH_18"/>
    <property type="match status" value="1"/>
</dbReference>
<dbReference type="Gene3D" id="1.10.10.60">
    <property type="entry name" value="Homeodomain-like"/>
    <property type="match status" value="2"/>
</dbReference>
<evidence type="ECO:0000256" key="1">
    <source>
        <dbReference type="ARBA" id="ARBA00023015"/>
    </source>
</evidence>
<dbReference type="CDD" id="cd03136">
    <property type="entry name" value="GATase1_AraC_ArgR_like"/>
    <property type="match status" value="1"/>
</dbReference>
<dbReference type="SUPFAM" id="SSF52317">
    <property type="entry name" value="Class I glutamine amidotransferase-like"/>
    <property type="match status" value="1"/>
</dbReference>
<dbReference type="InterPro" id="IPR052158">
    <property type="entry name" value="INH-QAR"/>
</dbReference>
<name>A0AAU7JKL4_9HYPH</name>
<dbReference type="InterPro" id="IPR009057">
    <property type="entry name" value="Homeodomain-like_sf"/>
</dbReference>
<dbReference type="Gene3D" id="3.40.50.880">
    <property type="match status" value="1"/>
</dbReference>
<dbReference type="SUPFAM" id="SSF46689">
    <property type="entry name" value="Homeodomain-like"/>
    <property type="match status" value="2"/>
</dbReference>
<evidence type="ECO:0000259" key="4">
    <source>
        <dbReference type="PROSITE" id="PS01124"/>
    </source>
</evidence>